<protein>
    <recommendedName>
        <fullName evidence="9">YebC/PmpR family DNA-binding transcriptional regulator</fullName>
    </recommendedName>
</protein>
<dbReference type="PANTHER" id="PTHR12532:SF6">
    <property type="entry name" value="TRANSCRIPTIONAL REGULATORY PROTEIN YEBC-RELATED"/>
    <property type="match status" value="1"/>
</dbReference>
<dbReference type="FunFam" id="1.10.10.200:FF:000001">
    <property type="entry name" value="Probable transcriptional regulatory protein YebC"/>
    <property type="match status" value="1"/>
</dbReference>
<evidence type="ECO:0000256" key="5">
    <source>
        <dbReference type="ARBA" id="ARBA00023163"/>
    </source>
</evidence>
<evidence type="ECO:0000256" key="4">
    <source>
        <dbReference type="ARBA" id="ARBA00023125"/>
    </source>
</evidence>
<dbReference type="Pfam" id="PF01709">
    <property type="entry name" value="Transcrip_reg"/>
    <property type="match status" value="1"/>
</dbReference>
<dbReference type="InterPro" id="IPR002876">
    <property type="entry name" value="Transcrip_reg_TACO1-like"/>
</dbReference>
<evidence type="ECO:0000259" key="7">
    <source>
        <dbReference type="Pfam" id="PF20772"/>
    </source>
</evidence>
<keyword evidence="3" id="KW-0805">Transcription regulation</keyword>
<dbReference type="GO" id="GO:0005829">
    <property type="term" value="C:cytosol"/>
    <property type="evidence" value="ECO:0007669"/>
    <property type="project" value="TreeGrafter"/>
</dbReference>
<dbReference type="EMBL" id="UINC01224567">
    <property type="protein sequence ID" value="SVE54245.1"/>
    <property type="molecule type" value="Genomic_DNA"/>
</dbReference>
<keyword evidence="5" id="KW-0804">Transcription</keyword>
<feature type="domain" description="TACO1/YebC-like second and third" evidence="6">
    <location>
        <begin position="82"/>
        <end position="133"/>
    </location>
</feature>
<feature type="domain" description="TACO1/YebC-like N-terminal" evidence="7">
    <location>
        <begin position="5"/>
        <end position="76"/>
    </location>
</feature>
<dbReference type="AlphaFoldDB" id="A0A383ED22"/>
<reference evidence="8" key="1">
    <citation type="submission" date="2018-05" db="EMBL/GenBank/DDBJ databases">
        <authorList>
            <person name="Lanie J.A."/>
            <person name="Ng W.-L."/>
            <person name="Kazmierczak K.M."/>
            <person name="Andrzejewski T.M."/>
            <person name="Davidsen T.M."/>
            <person name="Wayne K.J."/>
            <person name="Tettelin H."/>
            <person name="Glass J.I."/>
            <person name="Rusch D."/>
            <person name="Podicherti R."/>
            <person name="Tsui H.-C.T."/>
            <person name="Winkler M.E."/>
        </authorList>
    </citation>
    <scope>NUCLEOTIDE SEQUENCE</scope>
</reference>
<evidence type="ECO:0000256" key="3">
    <source>
        <dbReference type="ARBA" id="ARBA00023015"/>
    </source>
</evidence>
<dbReference type="GO" id="GO:0003677">
    <property type="term" value="F:DNA binding"/>
    <property type="evidence" value="ECO:0007669"/>
    <property type="project" value="UniProtKB-KW"/>
</dbReference>
<accession>A0A383ED22</accession>
<dbReference type="InterPro" id="IPR026564">
    <property type="entry name" value="Transcrip_reg_TACO1-like_dom3"/>
</dbReference>
<evidence type="ECO:0008006" key="9">
    <source>
        <dbReference type="Google" id="ProtNLM"/>
    </source>
</evidence>
<dbReference type="InterPro" id="IPR049083">
    <property type="entry name" value="TACO1_YebC_N"/>
</dbReference>
<keyword evidence="2" id="KW-0963">Cytoplasm</keyword>
<dbReference type="Gene3D" id="3.30.70.980">
    <property type="match status" value="1"/>
</dbReference>
<name>A0A383ED22_9ZZZZ</name>
<dbReference type="InterPro" id="IPR017856">
    <property type="entry name" value="Integrase-like_N"/>
</dbReference>
<dbReference type="Gene3D" id="1.10.10.200">
    <property type="match status" value="1"/>
</dbReference>
<gene>
    <name evidence="8" type="ORF">METZ01_LOCUS507099</name>
</gene>
<dbReference type="NCBIfam" id="TIGR01033">
    <property type="entry name" value="YebC/PmpR family DNA-binding transcriptional regulator"/>
    <property type="match status" value="1"/>
</dbReference>
<comment type="similarity">
    <text evidence="1">Belongs to the TACO1 family.</text>
</comment>
<evidence type="ECO:0000256" key="2">
    <source>
        <dbReference type="ARBA" id="ARBA00022490"/>
    </source>
</evidence>
<keyword evidence="4" id="KW-0238">DNA-binding</keyword>
<evidence type="ECO:0000256" key="1">
    <source>
        <dbReference type="ARBA" id="ARBA00008724"/>
    </source>
</evidence>
<evidence type="ECO:0000313" key="8">
    <source>
        <dbReference type="EMBL" id="SVE54245.1"/>
    </source>
</evidence>
<feature type="non-terminal residue" evidence="8">
    <location>
        <position position="133"/>
    </location>
</feature>
<proteinExistence type="inferred from homology"/>
<sequence>MSGHSKWANIRHKKAAQDAKRGKVFTKVIKELMVAARNGGSDPDANPRLRQAISTAKASNMPNDTMNRAIQKGAGELEGVTYEETIYEGYGPGGVAIMMDVMTDNKNRTVAEIRHIMNKFGGNLGENGSVAWM</sequence>
<organism evidence="8">
    <name type="scientific">marine metagenome</name>
    <dbReference type="NCBI Taxonomy" id="408172"/>
    <lineage>
        <taxon>unclassified sequences</taxon>
        <taxon>metagenomes</taxon>
        <taxon>ecological metagenomes</taxon>
    </lineage>
</organism>
<dbReference type="SUPFAM" id="SSF75625">
    <property type="entry name" value="YebC-like"/>
    <property type="match status" value="1"/>
</dbReference>
<evidence type="ECO:0000259" key="6">
    <source>
        <dbReference type="Pfam" id="PF01709"/>
    </source>
</evidence>
<dbReference type="InterPro" id="IPR029072">
    <property type="entry name" value="YebC-like"/>
</dbReference>
<dbReference type="Pfam" id="PF20772">
    <property type="entry name" value="TACO1_YebC_N"/>
    <property type="match status" value="1"/>
</dbReference>
<dbReference type="PANTHER" id="PTHR12532">
    <property type="entry name" value="TRANSLATIONAL ACTIVATOR OF CYTOCHROME C OXIDASE 1"/>
    <property type="match status" value="1"/>
</dbReference>
<dbReference type="InterPro" id="IPR048300">
    <property type="entry name" value="TACO1_YebC-like_2nd/3rd_dom"/>
</dbReference>